<evidence type="ECO:0000259" key="2">
    <source>
        <dbReference type="Pfam" id="PF13843"/>
    </source>
</evidence>
<accession>A0AAV4U495</accession>
<feature type="domain" description="PiggyBac transposable element-derived protein" evidence="2">
    <location>
        <begin position="108"/>
        <end position="461"/>
    </location>
</feature>
<feature type="compositionally biased region" description="Acidic residues" evidence="1">
    <location>
        <begin position="17"/>
        <end position="56"/>
    </location>
</feature>
<evidence type="ECO:0000313" key="3">
    <source>
        <dbReference type="EMBL" id="GIY52569.1"/>
    </source>
</evidence>
<feature type="region of interest" description="Disordered" evidence="1">
    <location>
        <begin position="16"/>
        <end position="56"/>
    </location>
</feature>
<dbReference type="PANTHER" id="PTHR46599:SF6">
    <property type="entry name" value="DUAL SPECIFICITY PHOSPHATASE 26"/>
    <property type="match status" value="1"/>
</dbReference>
<keyword evidence="4" id="KW-1185">Reference proteome</keyword>
<evidence type="ECO:0000256" key="1">
    <source>
        <dbReference type="SAM" id="MobiDB-lite"/>
    </source>
</evidence>
<dbReference type="AlphaFoldDB" id="A0AAV4U495"/>
<dbReference type="Proteomes" id="UP001054837">
    <property type="component" value="Unassembled WGS sequence"/>
</dbReference>
<name>A0AAV4U495_9ARAC</name>
<dbReference type="Pfam" id="PF13843">
    <property type="entry name" value="DDE_Tnp_1_7"/>
    <property type="match status" value="1"/>
</dbReference>
<proteinExistence type="predicted"/>
<dbReference type="EMBL" id="BPLQ01010679">
    <property type="protein sequence ID" value="GIY52569.1"/>
    <property type="molecule type" value="Genomic_DNA"/>
</dbReference>
<comment type="caution">
    <text evidence="3">The sequence shown here is derived from an EMBL/GenBank/DDBJ whole genome shotgun (WGS) entry which is preliminary data.</text>
</comment>
<gene>
    <name evidence="3" type="primary">PGBD4_160</name>
    <name evidence="3" type="ORF">CDAR_119311</name>
</gene>
<reference evidence="3 4" key="1">
    <citation type="submission" date="2021-06" db="EMBL/GenBank/DDBJ databases">
        <title>Caerostris darwini draft genome.</title>
        <authorList>
            <person name="Kono N."/>
            <person name="Arakawa K."/>
        </authorList>
    </citation>
    <scope>NUCLEOTIDE SEQUENCE [LARGE SCALE GENOMIC DNA]</scope>
</reference>
<organism evidence="3 4">
    <name type="scientific">Caerostris darwini</name>
    <dbReference type="NCBI Taxonomy" id="1538125"/>
    <lineage>
        <taxon>Eukaryota</taxon>
        <taxon>Metazoa</taxon>
        <taxon>Ecdysozoa</taxon>
        <taxon>Arthropoda</taxon>
        <taxon>Chelicerata</taxon>
        <taxon>Arachnida</taxon>
        <taxon>Araneae</taxon>
        <taxon>Araneomorphae</taxon>
        <taxon>Entelegynae</taxon>
        <taxon>Araneoidea</taxon>
        <taxon>Araneidae</taxon>
        <taxon>Caerostris</taxon>
    </lineage>
</organism>
<sequence length="569" mass="65382">MAFLPEQMNLLRLLEDVSTDSDSIEDESEEETHEPFELEYTETDTEQSGESDVISDDECIPKKPKIEFLIGKDGTIWNRNQPAVFRSWPSNNSDCFPGVNIFAKHSKTASECWSLIFSDNLLKIIEDNTNFYIRKFSGKNLAKYTDLIEIKAFIGLLYLAGCHKNSRLNMKELFNRNGLGIERFWLTMSKDRFYFLLKTLQFDYFYTRENRIKIDTLAPVRQLLKLFVENCQKCFNVSKYVTIDEKTEAFHEGYTSKYHKPKNPNKHGVKIFALVDAKTRYTLNLEVYKANQPNGPSYATDGKLSIITNLIEPISGTGRNITCDNWFTSISLIKTLLRDHGLTCVGSIRKYKGELPLELINTKSRPSTSSVFGFQKDMTIVSYVPKTGKNVIVASSFHHDNTVDLSPEGKNVPEIIAFYNSTKGSVNVVDDLCETYDVARNTHRWPMMIFYALLNIAGINSQILHTCNNGETKQMARRSFLKELAISLTDKEIKRRGVLTNIVPEIKPVRQEVAEKHATVDQFPPGIRKKCFKCNINRKTRFFCDMCRRFICLEHSQYLCSDCYTSTKE</sequence>
<dbReference type="InterPro" id="IPR029526">
    <property type="entry name" value="PGBD"/>
</dbReference>
<evidence type="ECO:0000313" key="4">
    <source>
        <dbReference type="Proteomes" id="UP001054837"/>
    </source>
</evidence>
<protein>
    <submittedName>
        <fullName evidence="3">PiggyBac transposable element-derived protein 4</fullName>
    </submittedName>
</protein>
<dbReference type="PANTHER" id="PTHR46599">
    <property type="entry name" value="PIGGYBAC TRANSPOSABLE ELEMENT-DERIVED PROTEIN 4"/>
    <property type="match status" value="1"/>
</dbReference>